<gene>
    <name evidence="1" type="ORF">BV25DRAFT_1809987</name>
</gene>
<keyword evidence="2" id="KW-1185">Reference proteome</keyword>
<comment type="caution">
    <text evidence="1">The sequence shown here is derived from an EMBL/GenBank/DDBJ whole genome shotgun (WGS) entry which is preliminary data.</text>
</comment>
<reference evidence="1" key="2">
    <citation type="journal article" date="2022" name="New Phytol.">
        <title>Evolutionary transition to the ectomycorrhizal habit in the genomes of a hyperdiverse lineage of mushroom-forming fungi.</title>
        <authorList>
            <person name="Looney B."/>
            <person name="Miyauchi S."/>
            <person name="Morin E."/>
            <person name="Drula E."/>
            <person name="Courty P.E."/>
            <person name="Kohler A."/>
            <person name="Kuo A."/>
            <person name="LaButti K."/>
            <person name="Pangilinan J."/>
            <person name="Lipzen A."/>
            <person name="Riley R."/>
            <person name="Andreopoulos W."/>
            <person name="He G."/>
            <person name="Johnson J."/>
            <person name="Nolan M."/>
            <person name="Tritt A."/>
            <person name="Barry K.W."/>
            <person name="Grigoriev I.V."/>
            <person name="Nagy L.G."/>
            <person name="Hibbett D."/>
            <person name="Henrissat B."/>
            <person name="Matheny P.B."/>
            <person name="Labbe J."/>
            <person name="Martin F.M."/>
        </authorList>
    </citation>
    <scope>NUCLEOTIDE SEQUENCE</scope>
    <source>
        <strain evidence="1">HHB10654</strain>
    </source>
</reference>
<accession>A0ACB8SRK5</accession>
<sequence>MGPAGDSSSGNTTSASGSTATEPSVQDAQTALNQAGIAPDVVPTFSPTSILDVVYNDPTTNQAIVVEPGKNLTVAQTVNEPQFFLTSNDSSVASKTFLLAFVDPDAPTPQNRSLSDIRHVLAPNLHISGTANRALLVNSTPAITDYLAPGPPPGSGPHRYTVLLFVQPDNFSSAAAGLVDQSTPRTNFNLTTFAQKTGLGDPIAGTFFLTGPAQDASSGGNSTPTPSKGSANGTLSGHLATSDAMDLLLFIVSIGLLLSVEM</sequence>
<organism evidence="1 2">
    <name type="scientific">Artomyces pyxidatus</name>
    <dbReference type="NCBI Taxonomy" id="48021"/>
    <lineage>
        <taxon>Eukaryota</taxon>
        <taxon>Fungi</taxon>
        <taxon>Dikarya</taxon>
        <taxon>Basidiomycota</taxon>
        <taxon>Agaricomycotina</taxon>
        <taxon>Agaricomycetes</taxon>
        <taxon>Russulales</taxon>
        <taxon>Auriscalpiaceae</taxon>
        <taxon>Artomyces</taxon>
    </lineage>
</organism>
<evidence type="ECO:0000313" key="2">
    <source>
        <dbReference type="Proteomes" id="UP000814140"/>
    </source>
</evidence>
<proteinExistence type="predicted"/>
<evidence type="ECO:0000313" key="1">
    <source>
        <dbReference type="EMBL" id="KAI0058827.1"/>
    </source>
</evidence>
<reference evidence="1" key="1">
    <citation type="submission" date="2021-03" db="EMBL/GenBank/DDBJ databases">
        <authorList>
            <consortium name="DOE Joint Genome Institute"/>
            <person name="Ahrendt S."/>
            <person name="Looney B.P."/>
            <person name="Miyauchi S."/>
            <person name="Morin E."/>
            <person name="Drula E."/>
            <person name="Courty P.E."/>
            <person name="Chicoki N."/>
            <person name="Fauchery L."/>
            <person name="Kohler A."/>
            <person name="Kuo A."/>
            <person name="Labutti K."/>
            <person name="Pangilinan J."/>
            <person name="Lipzen A."/>
            <person name="Riley R."/>
            <person name="Andreopoulos W."/>
            <person name="He G."/>
            <person name="Johnson J."/>
            <person name="Barry K.W."/>
            <person name="Grigoriev I.V."/>
            <person name="Nagy L."/>
            <person name="Hibbett D."/>
            <person name="Henrissat B."/>
            <person name="Matheny P.B."/>
            <person name="Labbe J."/>
            <person name="Martin F."/>
        </authorList>
    </citation>
    <scope>NUCLEOTIDE SEQUENCE</scope>
    <source>
        <strain evidence="1">HHB10654</strain>
    </source>
</reference>
<name>A0ACB8SRK5_9AGAM</name>
<dbReference type="Proteomes" id="UP000814140">
    <property type="component" value="Unassembled WGS sequence"/>
</dbReference>
<dbReference type="EMBL" id="MU277231">
    <property type="protein sequence ID" value="KAI0058827.1"/>
    <property type="molecule type" value="Genomic_DNA"/>
</dbReference>
<protein>
    <submittedName>
        <fullName evidence="1">PEBP-like protein</fullName>
    </submittedName>
</protein>